<organism evidence="2 3">
    <name type="scientific">Chryseolinea serpens</name>
    <dbReference type="NCBI Taxonomy" id="947013"/>
    <lineage>
        <taxon>Bacteria</taxon>
        <taxon>Pseudomonadati</taxon>
        <taxon>Bacteroidota</taxon>
        <taxon>Cytophagia</taxon>
        <taxon>Cytophagales</taxon>
        <taxon>Fulvivirgaceae</taxon>
        <taxon>Chryseolinea</taxon>
    </lineage>
</organism>
<feature type="chain" id="PRO_5012138264" description="LVIVD repeat-containing protein" evidence="1">
    <location>
        <begin position="18"/>
        <end position="250"/>
    </location>
</feature>
<dbReference type="OrthoDB" id="1521841at2"/>
<protein>
    <recommendedName>
        <fullName evidence="4">LVIVD repeat-containing protein</fullName>
    </recommendedName>
</protein>
<name>A0A1M5KJK9_9BACT</name>
<keyword evidence="1" id="KW-0732">Signal</keyword>
<dbReference type="EMBL" id="FQWQ01000001">
    <property type="protein sequence ID" value="SHG52977.1"/>
    <property type="molecule type" value="Genomic_DNA"/>
</dbReference>
<dbReference type="RefSeq" id="WP_073131078.1">
    <property type="nucleotide sequence ID" value="NZ_FQWQ01000001.1"/>
</dbReference>
<evidence type="ECO:0000256" key="1">
    <source>
        <dbReference type="SAM" id="SignalP"/>
    </source>
</evidence>
<gene>
    <name evidence="2" type="ORF">SAMN04488109_0684</name>
</gene>
<reference evidence="2 3" key="1">
    <citation type="submission" date="2016-11" db="EMBL/GenBank/DDBJ databases">
        <authorList>
            <person name="Jaros S."/>
            <person name="Januszkiewicz K."/>
            <person name="Wedrychowicz H."/>
        </authorList>
    </citation>
    <scope>NUCLEOTIDE SEQUENCE [LARGE SCALE GENOMIC DNA]</scope>
    <source>
        <strain evidence="2 3">DSM 24574</strain>
    </source>
</reference>
<dbReference type="Proteomes" id="UP000184212">
    <property type="component" value="Unassembled WGS sequence"/>
</dbReference>
<dbReference type="PROSITE" id="PS51257">
    <property type="entry name" value="PROKAR_LIPOPROTEIN"/>
    <property type="match status" value="1"/>
</dbReference>
<evidence type="ECO:0008006" key="4">
    <source>
        <dbReference type="Google" id="ProtNLM"/>
    </source>
</evidence>
<keyword evidence="3" id="KW-1185">Reference proteome</keyword>
<sequence length="250" mass="27125">MKTRILFIVAMAVVCLAAFSCQDSDGTTTDGLTGKGGSLARFAVTATHLYAVEDDALKVYQLMGNGALEKINEVQLSPGVETIFVREHWLYLGTVDAMITYDIATPASPLFVSSYSHFVSCDPVVVQDTLAFVTLRTYSCRPASVNHLEIINIKDPQQPIMLTSYSLNSPYGLAVDGDLLFVCEGESGLTVLNVKDPMNVKLVKRYAEDNAYDVIPNDGTLILTGKDGVAQYDYTDPDAIKKLSLIPVAP</sequence>
<dbReference type="STRING" id="947013.SAMN04488109_0684"/>
<feature type="signal peptide" evidence="1">
    <location>
        <begin position="1"/>
        <end position="17"/>
    </location>
</feature>
<evidence type="ECO:0000313" key="2">
    <source>
        <dbReference type="EMBL" id="SHG52977.1"/>
    </source>
</evidence>
<accession>A0A1M5KJK9</accession>
<evidence type="ECO:0000313" key="3">
    <source>
        <dbReference type="Proteomes" id="UP000184212"/>
    </source>
</evidence>
<dbReference type="AlphaFoldDB" id="A0A1M5KJK9"/>
<dbReference type="SUPFAM" id="SSF63825">
    <property type="entry name" value="YWTD domain"/>
    <property type="match status" value="1"/>
</dbReference>
<proteinExistence type="predicted"/>